<keyword evidence="2" id="KW-0812">Transmembrane</keyword>
<keyword evidence="1" id="KW-0175">Coiled coil</keyword>
<reference evidence="3" key="1">
    <citation type="journal article" date="2020" name="mSystems">
        <title>Genome- and Community-Level Interaction Insights into Carbon Utilization and Element Cycling Functions of Hydrothermarchaeota in Hydrothermal Sediment.</title>
        <authorList>
            <person name="Zhou Z."/>
            <person name="Liu Y."/>
            <person name="Xu W."/>
            <person name="Pan J."/>
            <person name="Luo Z.H."/>
            <person name="Li M."/>
        </authorList>
    </citation>
    <scope>NUCLEOTIDE SEQUENCE [LARGE SCALE GENOMIC DNA]</scope>
    <source>
        <strain evidence="3">HyVt-501</strain>
    </source>
</reference>
<dbReference type="AlphaFoldDB" id="A0A7C5Q318"/>
<feature type="transmembrane region" description="Helical" evidence="2">
    <location>
        <begin position="58"/>
        <end position="75"/>
    </location>
</feature>
<evidence type="ECO:0000313" key="3">
    <source>
        <dbReference type="EMBL" id="HHJ64814.1"/>
    </source>
</evidence>
<dbReference type="EMBL" id="DRNB01000291">
    <property type="protein sequence ID" value="HHJ64814.1"/>
    <property type="molecule type" value="Genomic_DNA"/>
</dbReference>
<comment type="caution">
    <text evidence="3">The sequence shown here is derived from an EMBL/GenBank/DDBJ whole genome shotgun (WGS) entry which is preliminary data.</text>
</comment>
<keyword evidence="2" id="KW-0472">Membrane</keyword>
<sequence length="288" mass="33045">MKKMSKEVFLGVRFLISLYFLLISFSAPGSVRSTLVVLTAVYFSLSLVSYLKPERTRLINRFVDLLLLPPLVFVSNDPRTLFSLIPPLVLHTNRNPLIAGLLLAAGVVLSTYRLSGEPLWLFATLILLVSSPISAMIPDYLNVLRKERDSIKNLRSSYRKLLQDFSRWERDRRELENLRFLLDASTESQDVESFLRKVRERFNLKRIRIIPKREVEDYTPLRDRERGLFSVPVKLEEGNAVIIFELENPFQLNDEVLVSGLERAGRMINLYIAGFSGESTLGRVINIG</sequence>
<feature type="transmembrane region" description="Helical" evidence="2">
    <location>
        <begin position="95"/>
        <end position="112"/>
    </location>
</feature>
<keyword evidence="2" id="KW-1133">Transmembrane helix</keyword>
<protein>
    <submittedName>
        <fullName evidence="3">Uncharacterized protein</fullName>
    </submittedName>
</protein>
<feature type="transmembrane region" description="Helical" evidence="2">
    <location>
        <begin position="7"/>
        <end position="27"/>
    </location>
</feature>
<evidence type="ECO:0000256" key="2">
    <source>
        <dbReference type="SAM" id="Phobius"/>
    </source>
</evidence>
<feature type="transmembrane region" description="Helical" evidence="2">
    <location>
        <begin position="33"/>
        <end position="51"/>
    </location>
</feature>
<feature type="transmembrane region" description="Helical" evidence="2">
    <location>
        <begin position="119"/>
        <end position="137"/>
    </location>
</feature>
<accession>A0A7C5Q318</accession>
<name>A0A7C5Q318_AQUAO</name>
<evidence type="ECO:0000256" key="1">
    <source>
        <dbReference type="SAM" id="Coils"/>
    </source>
</evidence>
<gene>
    <name evidence="3" type="ORF">ENJ61_07905</name>
</gene>
<proteinExistence type="predicted"/>
<feature type="coiled-coil region" evidence="1">
    <location>
        <begin position="144"/>
        <end position="178"/>
    </location>
</feature>
<dbReference type="Proteomes" id="UP000885792">
    <property type="component" value="Unassembled WGS sequence"/>
</dbReference>
<organism evidence="3">
    <name type="scientific">Aquifex aeolicus</name>
    <dbReference type="NCBI Taxonomy" id="63363"/>
    <lineage>
        <taxon>Bacteria</taxon>
        <taxon>Pseudomonadati</taxon>
        <taxon>Aquificota</taxon>
        <taxon>Aquificia</taxon>
        <taxon>Aquificales</taxon>
        <taxon>Aquificaceae</taxon>
        <taxon>Aquifex</taxon>
    </lineage>
</organism>